<dbReference type="RefSeq" id="WP_059315700.1">
    <property type="nucleotide sequence ID" value="NZ_CP013987.1"/>
</dbReference>
<dbReference type="InterPro" id="IPR005119">
    <property type="entry name" value="LysR_subst-bd"/>
</dbReference>
<dbReference type="PRINTS" id="PR00039">
    <property type="entry name" value="HTHLYSR"/>
</dbReference>
<dbReference type="OrthoDB" id="8627799at2"/>
<dbReference type="GO" id="GO:0003677">
    <property type="term" value="F:DNA binding"/>
    <property type="evidence" value="ECO:0007669"/>
    <property type="project" value="UniProtKB-KW"/>
</dbReference>
<dbReference type="PANTHER" id="PTHR30419">
    <property type="entry name" value="HTH-TYPE TRANSCRIPTIONAL REGULATOR YBHD"/>
    <property type="match status" value="1"/>
</dbReference>
<keyword evidence="3" id="KW-0238">DNA-binding</keyword>
<organism evidence="6 7">
    <name type="scientific">Pseudomonas oryzihabitans</name>
    <dbReference type="NCBI Taxonomy" id="47885"/>
    <lineage>
        <taxon>Bacteria</taxon>
        <taxon>Pseudomonadati</taxon>
        <taxon>Pseudomonadota</taxon>
        <taxon>Gammaproteobacteria</taxon>
        <taxon>Pseudomonadales</taxon>
        <taxon>Pseudomonadaceae</taxon>
        <taxon>Pseudomonas</taxon>
    </lineage>
</organism>
<evidence type="ECO:0000256" key="1">
    <source>
        <dbReference type="ARBA" id="ARBA00009437"/>
    </source>
</evidence>
<dbReference type="Gene3D" id="3.40.190.290">
    <property type="match status" value="1"/>
</dbReference>
<dbReference type="Proteomes" id="UP000064137">
    <property type="component" value="Chromosome"/>
</dbReference>
<reference evidence="6 7" key="1">
    <citation type="submission" date="2016-01" db="EMBL/GenBank/DDBJ databases">
        <title>Annotation of Pseudomonas oryzihabitans USDA-ARS-USMARC-56511.</title>
        <authorList>
            <person name="Harhay G.P."/>
            <person name="Harhay D.M."/>
            <person name="Smith T.P.L."/>
            <person name="Bono J.L."/>
            <person name="Heaton M.P."/>
            <person name="Clawson M.L."/>
            <person name="Chitko-Mckown C.G."/>
            <person name="Capik S.F."/>
            <person name="DeDonder K.D."/>
            <person name="Apley M.D."/>
            <person name="Lubbers B.V."/>
            <person name="White B.J."/>
            <person name="Larson R.L."/>
        </authorList>
    </citation>
    <scope>NUCLEOTIDE SEQUENCE [LARGE SCALE GENOMIC DNA]</scope>
    <source>
        <strain evidence="6 7">USDA-ARS-USMARC-56511</strain>
    </source>
</reference>
<feature type="domain" description="HTH lysR-type" evidence="5">
    <location>
        <begin position="12"/>
        <end position="69"/>
    </location>
</feature>
<dbReference type="EMBL" id="CP013987">
    <property type="protein sequence ID" value="ALZ85556.1"/>
    <property type="molecule type" value="Genomic_DNA"/>
</dbReference>
<evidence type="ECO:0000256" key="4">
    <source>
        <dbReference type="ARBA" id="ARBA00023163"/>
    </source>
</evidence>
<dbReference type="Pfam" id="PF00126">
    <property type="entry name" value="HTH_1"/>
    <property type="match status" value="1"/>
</dbReference>
<dbReference type="Gene3D" id="1.10.10.10">
    <property type="entry name" value="Winged helix-like DNA-binding domain superfamily/Winged helix DNA-binding domain"/>
    <property type="match status" value="1"/>
</dbReference>
<evidence type="ECO:0000313" key="7">
    <source>
        <dbReference type="Proteomes" id="UP000064137"/>
    </source>
</evidence>
<evidence type="ECO:0000313" key="6">
    <source>
        <dbReference type="EMBL" id="ALZ85556.1"/>
    </source>
</evidence>
<evidence type="ECO:0000259" key="5">
    <source>
        <dbReference type="PROSITE" id="PS50931"/>
    </source>
</evidence>
<gene>
    <name evidence="6" type="ORF">APT59_15625</name>
</gene>
<comment type="similarity">
    <text evidence="1">Belongs to the LysR transcriptional regulatory family.</text>
</comment>
<dbReference type="GO" id="GO:0003700">
    <property type="term" value="F:DNA-binding transcription factor activity"/>
    <property type="evidence" value="ECO:0007669"/>
    <property type="project" value="InterPro"/>
</dbReference>
<accession>A0A0U4X286</accession>
<dbReference type="PANTHER" id="PTHR30419:SF8">
    <property type="entry name" value="NITROGEN ASSIMILATION TRANSCRIPTIONAL ACTIVATOR-RELATED"/>
    <property type="match status" value="1"/>
</dbReference>
<dbReference type="InterPro" id="IPR000847">
    <property type="entry name" value="LysR_HTH_N"/>
</dbReference>
<name>A0A0U4X286_9PSED</name>
<dbReference type="Pfam" id="PF03466">
    <property type="entry name" value="LysR_substrate"/>
    <property type="match status" value="1"/>
</dbReference>
<dbReference type="InterPro" id="IPR036390">
    <property type="entry name" value="WH_DNA-bd_sf"/>
</dbReference>
<dbReference type="SUPFAM" id="SSF46785">
    <property type="entry name" value="Winged helix' DNA-binding domain"/>
    <property type="match status" value="1"/>
</dbReference>
<keyword evidence="4" id="KW-0804">Transcription</keyword>
<dbReference type="InterPro" id="IPR050950">
    <property type="entry name" value="HTH-type_LysR_regulators"/>
</dbReference>
<sequence>MLPSLGSIASRLRLRQLRLLIALDEEGSLHKAAERIAISQPGATKALHEIESTLGATLFLRTHQGLQPNDLGRCVIRYARLIESDLAHLREEMLGILQGEGGRLAVGVIMGAVPRLIAAVSRLGAAQPQLGIEIIEDTSVRLLDLLDAGRIEVAICRSSVSRRPDAYDCLEVREERLEIVCHPRHPLAEATELGLAELVDSRWIVYPANLPMRLTLEREFRAAELEFPRYPVETASTFTLLGLLQEDPNQVAMLPSDIAQFGERHGLLRRLPVVQRTRNEPYSILVRQGAGLSAAAQLLLEQWRLEG</sequence>
<dbReference type="AlphaFoldDB" id="A0A0U4X286"/>
<dbReference type="InterPro" id="IPR036388">
    <property type="entry name" value="WH-like_DNA-bd_sf"/>
</dbReference>
<proteinExistence type="inferred from homology"/>
<dbReference type="KEGG" id="por:APT59_15625"/>
<dbReference type="SUPFAM" id="SSF53850">
    <property type="entry name" value="Periplasmic binding protein-like II"/>
    <property type="match status" value="1"/>
</dbReference>
<evidence type="ECO:0000256" key="2">
    <source>
        <dbReference type="ARBA" id="ARBA00023015"/>
    </source>
</evidence>
<dbReference type="GO" id="GO:0005829">
    <property type="term" value="C:cytosol"/>
    <property type="evidence" value="ECO:0007669"/>
    <property type="project" value="TreeGrafter"/>
</dbReference>
<dbReference type="PROSITE" id="PS50931">
    <property type="entry name" value="HTH_LYSR"/>
    <property type="match status" value="1"/>
</dbReference>
<evidence type="ECO:0000256" key="3">
    <source>
        <dbReference type="ARBA" id="ARBA00023125"/>
    </source>
</evidence>
<protein>
    <submittedName>
        <fullName evidence="6">LysR family transcriptional regulator</fullName>
    </submittedName>
</protein>
<keyword evidence="2" id="KW-0805">Transcription regulation</keyword>